<organism evidence="1 2">
    <name type="scientific">Dreissena polymorpha</name>
    <name type="common">Zebra mussel</name>
    <name type="synonym">Mytilus polymorpha</name>
    <dbReference type="NCBI Taxonomy" id="45954"/>
    <lineage>
        <taxon>Eukaryota</taxon>
        <taxon>Metazoa</taxon>
        <taxon>Spiralia</taxon>
        <taxon>Lophotrochozoa</taxon>
        <taxon>Mollusca</taxon>
        <taxon>Bivalvia</taxon>
        <taxon>Autobranchia</taxon>
        <taxon>Heteroconchia</taxon>
        <taxon>Euheterodonta</taxon>
        <taxon>Imparidentia</taxon>
        <taxon>Neoheterodontei</taxon>
        <taxon>Myida</taxon>
        <taxon>Dreissenoidea</taxon>
        <taxon>Dreissenidae</taxon>
        <taxon>Dreissena</taxon>
    </lineage>
</organism>
<dbReference type="EMBL" id="JAIWYP010000007">
    <property type="protein sequence ID" value="KAH3796932.1"/>
    <property type="molecule type" value="Genomic_DNA"/>
</dbReference>
<keyword evidence="2" id="KW-1185">Reference proteome</keyword>
<reference evidence="1" key="2">
    <citation type="submission" date="2020-11" db="EMBL/GenBank/DDBJ databases">
        <authorList>
            <person name="McCartney M.A."/>
            <person name="Auch B."/>
            <person name="Kono T."/>
            <person name="Mallez S."/>
            <person name="Becker A."/>
            <person name="Gohl D.M."/>
            <person name="Silverstein K.A.T."/>
            <person name="Koren S."/>
            <person name="Bechman K.B."/>
            <person name="Herman A."/>
            <person name="Abrahante J.E."/>
            <person name="Garbe J."/>
        </authorList>
    </citation>
    <scope>NUCLEOTIDE SEQUENCE</scope>
    <source>
        <strain evidence="1">Duluth1</strain>
        <tissue evidence="1">Whole animal</tissue>
    </source>
</reference>
<reference evidence="1" key="1">
    <citation type="journal article" date="2019" name="bioRxiv">
        <title>The Genome of the Zebra Mussel, Dreissena polymorpha: A Resource for Invasive Species Research.</title>
        <authorList>
            <person name="McCartney M.A."/>
            <person name="Auch B."/>
            <person name="Kono T."/>
            <person name="Mallez S."/>
            <person name="Zhang Y."/>
            <person name="Obille A."/>
            <person name="Becker A."/>
            <person name="Abrahante J.E."/>
            <person name="Garbe J."/>
            <person name="Badalamenti J.P."/>
            <person name="Herman A."/>
            <person name="Mangelson H."/>
            <person name="Liachko I."/>
            <person name="Sullivan S."/>
            <person name="Sone E.D."/>
            <person name="Koren S."/>
            <person name="Silverstein K.A.T."/>
            <person name="Beckman K.B."/>
            <person name="Gohl D.M."/>
        </authorList>
    </citation>
    <scope>NUCLEOTIDE SEQUENCE</scope>
    <source>
        <strain evidence="1">Duluth1</strain>
        <tissue evidence="1">Whole animal</tissue>
    </source>
</reference>
<gene>
    <name evidence="1" type="ORF">DPMN_150508</name>
</gene>
<name>A0A9D4FEQ1_DREPO</name>
<evidence type="ECO:0000313" key="2">
    <source>
        <dbReference type="Proteomes" id="UP000828390"/>
    </source>
</evidence>
<proteinExistence type="predicted"/>
<protein>
    <submittedName>
        <fullName evidence="1">Uncharacterized protein</fullName>
    </submittedName>
</protein>
<comment type="caution">
    <text evidence="1">The sequence shown here is derived from an EMBL/GenBank/DDBJ whole genome shotgun (WGS) entry which is preliminary data.</text>
</comment>
<dbReference type="Proteomes" id="UP000828390">
    <property type="component" value="Unassembled WGS sequence"/>
</dbReference>
<dbReference type="AlphaFoldDB" id="A0A9D4FEQ1"/>
<accession>A0A9D4FEQ1</accession>
<evidence type="ECO:0000313" key="1">
    <source>
        <dbReference type="EMBL" id="KAH3796932.1"/>
    </source>
</evidence>
<sequence>MDVFCPTFQTCCDSLTEPCATHLFCLSELFHHACELTVTLDPEVRDAVLVLMMHIVTRFKDVSMGISNDVHMTTNKKLKMASNCDKMLNSNRYACRYGRHLEQGMLRVLDDLPDEYEEKRMMKKQLLVDG</sequence>